<feature type="compositionally biased region" description="Basic and acidic residues" evidence="1">
    <location>
        <begin position="97"/>
        <end position="106"/>
    </location>
</feature>
<organism evidence="2 3">
    <name type="scientific">Austropuccinia psidii MF-1</name>
    <dbReference type="NCBI Taxonomy" id="1389203"/>
    <lineage>
        <taxon>Eukaryota</taxon>
        <taxon>Fungi</taxon>
        <taxon>Dikarya</taxon>
        <taxon>Basidiomycota</taxon>
        <taxon>Pucciniomycotina</taxon>
        <taxon>Pucciniomycetes</taxon>
        <taxon>Pucciniales</taxon>
        <taxon>Sphaerophragmiaceae</taxon>
        <taxon>Austropuccinia</taxon>
    </lineage>
</organism>
<proteinExistence type="predicted"/>
<feature type="region of interest" description="Disordered" evidence="1">
    <location>
        <begin position="84"/>
        <end position="125"/>
    </location>
</feature>
<name>A0A9Q3HX19_9BASI</name>
<dbReference type="Proteomes" id="UP000765509">
    <property type="component" value="Unassembled WGS sequence"/>
</dbReference>
<gene>
    <name evidence="2" type="ORF">O181_059042</name>
</gene>
<sequence length="269" mass="31262">MTQYTKLIGEYEAIITYLKRYQYIQGDINHNQEIFASPSTSVQESIYKEIIKDRAMVQDLDGEKKTRFEDESWDEILKQVKELTQKIKNPPQPEPQPRNEGKESVKEVSNQLKTLSEAVSPPRSIWNNNQEQRFLQNNQPYRPSNLLPPFSSSYQPYIPAQITPRRPLKCAYCKDKGHSETRCTHLSEDLDKRIVRTQGASYLLPNYQRVPMEGNESAKNIVRAFAKEQAKLNKKFMEKPTFKPKPEEEANPTEKKSEDKLTSIAHVED</sequence>
<comment type="caution">
    <text evidence="2">The sequence shown here is derived from an EMBL/GenBank/DDBJ whole genome shotgun (WGS) entry which is preliminary data.</text>
</comment>
<protein>
    <submittedName>
        <fullName evidence="2">Uncharacterized protein</fullName>
    </submittedName>
</protein>
<keyword evidence="3" id="KW-1185">Reference proteome</keyword>
<evidence type="ECO:0000313" key="2">
    <source>
        <dbReference type="EMBL" id="MBW0519327.1"/>
    </source>
</evidence>
<reference evidence="2" key="1">
    <citation type="submission" date="2021-03" db="EMBL/GenBank/DDBJ databases">
        <title>Draft genome sequence of rust myrtle Austropuccinia psidii MF-1, a brazilian biotype.</title>
        <authorList>
            <person name="Quecine M.C."/>
            <person name="Pachon D.M.R."/>
            <person name="Bonatelli M.L."/>
            <person name="Correr F.H."/>
            <person name="Franceschini L.M."/>
            <person name="Leite T.F."/>
            <person name="Margarido G.R.A."/>
            <person name="Almeida C.A."/>
            <person name="Ferrarezi J.A."/>
            <person name="Labate C.A."/>
        </authorList>
    </citation>
    <scope>NUCLEOTIDE SEQUENCE</scope>
    <source>
        <strain evidence="2">MF-1</strain>
    </source>
</reference>
<dbReference type="AlphaFoldDB" id="A0A9Q3HX19"/>
<dbReference type="OrthoDB" id="5102063at2759"/>
<accession>A0A9Q3HX19</accession>
<evidence type="ECO:0000256" key="1">
    <source>
        <dbReference type="SAM" id="MobiDB-lite"/>
    </source>
</evidence>
<dbReference type="EMBL" id="AVOT02027317">
    <property type="protein sequence ID" value="MBW0519327.1"/>
    <property type="molecule type" value="Genomic_DNA"/>
</dbReference>
<evidence type="ECO:0000313" key="3">
    <source>
        <dbReference type="Proteomes" id="UP000765509"/>
    </source>
</evidence>
<feature type="region of interest" description="Disordered" evidence="1">
    <location>
        <begin position="235"/>
        <end position="269"/>
    </location>
</feature>